<gene>
    <name evidence="2" type="ORF">K8V39_04690</name>
</gene>
<dbReference type="InterPro" id="IPR050249">
    <property type="entry name" value="Pseudomonas-type_ThrB"/>
</dbReference>
<dbReference type="AlphaFoldDB" id="A0A9D2VXJ6"/>
<dbReference type="OrthoDB" id="526037at2"/>
<dbReference type="Proteomes" id="UP000813420">
    <property type="component" value="Unassembled WGS sequence"/>
</dbReference>
<accession>A0A9D2VXJ6</accession>
<dbReference type="Pfam" id="PF01636">
    <property type="entry name" value="APH"/>
    <property type="match status" value="1"/>
</dbReference>
<dbReference type="Gene3D" id="3.90.1200.10">
    <property type="match status" value="1"/>
</dbReference>
<dbReference type="InterPro" id="IPR002575">
    <property type="entry name" value="Aminoglycoside_PTrfase"/>
</dbReference>
<feature type="domain" description="Aminoglycoside phosphotransferase" evidence="1">
    <location>
        <begin position="109"/>
        <end position="262"/>
    </location>
</feature>
<organism evidence="2 3">
    <name type="scientific">Merdimonas faecis</name>
    <dbReference type="NCBI Taxonomy" id="1653435"/>
    <lineage>
        <taxon>Bacteria</taxon>
        <taxon>Bacillati</taxon>
        <taxon>Bacillota</taxon>
        <taxon>Clostridia</taxon>
        <taxon>Lachnospirales</taxon>
        <taxon>Lachnospiraceae</taxon>
        <taxon>Merdimonas</taxon>
    </lineage>
</organism>
<dbReference type="PANTHER" id="PTHR21064:SF5">
    <property type="entry name" value="SLR1880 PROTEIN"/>
    <property type="match status" value="1"/>
</dbReference>
<evidence type="ECO:0000259" key="1">
    <source>
        <dbReference type="Pfam" id="PF01636"/>
    </source>
</evidence>
<comment type="caution">
    <text evidence="2">The sequence shown here is derived from an EMBL/GenBank/DDBJ whole genome shotgun (WGS) entry which is preliminary data.</text>
</comment>
<dbReference type="PANTHER" id="PTHR21064">
    <property type="entry name" value="AMINOGLYCOSIDE PHOSPHOTRANSFERASE DOMAIN-CONTAINING PROTEIN-RELATED"/>
    <property type="match status" value="1"/>
</dbReference>
<evidence type="ECO:0000313" key="2">
    <source>
        <dbReference type="EMBL" id="HJH49541.1"/>
    </source>
</evidence>
<proteinExistence type="predicted"/>
<protein>
    <submittedName>
        <fullName evidence="2">Aminoglycoside phosphotransferase family protein</fullName>
    </submittedName>
</protein>
<dbReference type="EMBL" id="DYXE01000046">
    <property type="protein sequence ID" value="HJH49541.1"/>
    <property type="molecule type" value="Genomic_DNA"/>
</dbReference>
<reference evidence="2" key="1">
    <citation type="journal article" date="2021" name="PeerJ">
        <title>Extensive microbial diversity within the chicken gut microbiome revealed by metagenomics and culture.</title>
        <authorList>
            <person name="Gilroy R."/>
            <person name="Ravi A."/>
            <person name="Getino M."/>
            <person name="Pursley I."/>
            <person name="Horton D.L."/>
            <person name="Alikhan N.F."/>
            <person name="Baker D."/>
            <person name="Gharbi K."/>
            <person name="Hall N."/>
            <person name="Watson M."/>
            <person name="Adriaenssens E.M."/>
            <person name="Foster-Nyarko E."/>
            <person name="Jarju S."/>
            <person name="Secka A."/>
            <person name="Antonio M."/>
            <person name="Oren A."/>
            <person name="Chaudhuri R.R."/>
            <person name="La Ragione R."/>
            <person name="Hildebrand F."/>
            <person name="Pallen M.J."/>
        </authorList>
    </citation>
    <scope>NUCLEOTIDE SEQUENCE</scope>
    <source>
        <strain evidence="2">USAMLcec4-12693</strain>
    </source>
</reference>
<dbReference type="RefSeq" id="WP_070087730.1">
    <property type="nucleotide sequence ID" value="NZ_CABMJS010000006.1"/>
</dbReference>
<name>A0A9D2VXJ6_9FIRM</name>
<reference evidence="2" key="2">
    <citation type="submission" date="2021-09" db="EMBL/GenBank/DDBJ databases">
        <authorList>
            <person name="Gilroy R."/>
        </authorList>
    </citation>
    <scope>NUCLEOTIDE SEQUENCE</scope>
    <source>
        <strain evidence="2">USAMLcec4-12693</strain>
    </source>
</reference>
<dbReference type="InterPro" id="IPR011009">
    <property type="entry name" value="Kinase-like_dom_sf"/>
</dbReference>
<dbReference type="SUPFAM" id="SSF56112">
    <property type="entry name" value="Protein kinase-like (PK-like)"/>
    <property type="match status" value="1"/>
</dbReference>
<sequence>MEPVTNEQKLEAIGHFPFEGKLMSAEAYGSGHINDTFLLVYQIGVMGQIRVILQRMNKDVFTDPVSLMENITGVTSYLRERIEENGGDPDRETLNVIPAADGKPYYKDSKGDYWRAYKFITDATSYDQVENPEDFYQSAVAFGNFQRLLADYPAGTLHETIKGFHDTRARFEVFKKAVEEDVMGRAASVQKEIQFVLDHKDVADYLCELLEKGEIPLRVTHNDTKLNNIMIDHKTGKGICVIDLDTVMPGLAVHDFGDSIRFGASTAAEDEKDLSKVSCSMELFELYAKGYIEGCGGKLTDKEIELLPMGAKTMTFECGMRFLTDYLQGDTYFKVHREGHNLDRCRTQFKLVEDMEQKWYTMNEIVKKLSSQA</sequence>
<evidence type="ECO:0000313" key="3">
    <source>
        <dbReference type="Proteomes" id="UP000813420"/>
    </source>
</evidence>